<dbReference type="GO" id="GO:0008519">
    <property type="term" value="F:ammonium channel activity"/>
    <property type="evidence" value="ECO:0007669"/>
    <property type="project" value="InterPro"/>
</dbReference>
<keyword evidence="4 9" id="KW-0812">Transmembrane</keyword>
<dbReference type="Gene3D" id="1.10.3430.10">
    <property type="entry name" value="Ammonium transporter AmtB like domains"/>
    <property type="match status" value="1"/>
</dbReference>
<accession>L1JEX0</accession>
<dbReference type="RefSeq" id="XP_005834026.1">
    <property type="nucleotide sequence ID" value="XM_005833969.1"/>
</dbReference>
<keyword evidence="6 9" id="KW-0472">Membrane</keyword>
<feature type="transmembrane region" description="Helical" evidence="9">
    <location>
        <begin position="175"/>
        <end position="199"/>
    </location>
</feature>
<dbReference type="PaxDb" id="55529-EKX47046"/>
<reference evidence="12" key="3">
    <citation type="submission" date="2016-03" db="UniProtKB">
        <authorList>
            <consortium name="EnsemblProtists"/>
        </authorList>
    </citation>
    <scope>IDENTIFICATION</scope>
</reference>
<proteinExistence type="inferred from homology"/>
<keyword evidence="13" id="KW-1185">Reference proteome</keyword>
<dbReference type="SUPFAM" id="SSF111352">
    <property type="entry name" value="Ammonium transporter"/>
    <property type="match status" value="1"/>
</dbReference>
<feature type="compositionally biased region" description="Polar residues" evidence="8">
    <location>
        <begin position="493"/>
        <end position="506"/>
    </location>
</feature>
<evidence type="ECO:0000256" key="9">
    <source>
        <dbReference type="SAM" id="Phobius"/>
    </source>
</evidence>
<evidence type="ECO:0000256" key="4">
    <source>
        <dbReference type="ARBA" id="ARBA00022692"/>
    </source>
</evidence>
<feature type="transmembrane region" description="Helical" evidence="9">
    <location>
        <begin position="12"/>
        <end position="32"/>
    </location>
</feature>
<dbReference type="EnsemblProtists" id="EKX47046">
    <property type="protein sequence ID" value="EKX47046"/>
    <property type="gene ID" value="GUITHDRAFT_106960"/>
</dbReference>
<feature type="region of interest" description="Disordered" evidence="8">
    <location>
        <begin position="585"/>
        <end position="621"/>
    </location>
</feature>
<feature type="transmembrane region" description="Helical" evidence="9">
    <location>
        <begin position="257"/>
        <end position="279"/>
    </location>
</feature>
<feature type="transmembrane region" description="Helical" evidence="9">
    <location>
        <begin position="97"/>
        <end position="115"/>
    </location>
</feature>
<evidence type="ECO:0000313" key="13">
    <source>
        <dbReference type="Proteomes" id="UP000011087"/>
    </source>
</evidence>
<evidence type="ECO:0000256" key="2">
    <source>
        <dbReference type="ARBA" id="ARBA00005887"/>
    </source>
</evidence>
<dbReference type="eggNOG" id="KOG0682">
    <property type="taxonomic scope" value="Eukaryota"/>
</dbReference>
<dbReference type="PANTHER" id="PTHR11730:SF6">
    <property type="entry name" value="AMMONIUM TRANSPORTER"/>
    <property type="match status" value="1"/>
</dbReference>
<comment type="subcellular location">
    <subcellularLocation>
        <location evidence="1">Membrane</location>
        <topology evidence="1">Multi-pass membrane protein</topology>
    </subcellularLocation>
</comment>
<evidence type="ECO:0000313" key="12">
    <source>
        <dbReference type="EnsemblProtists" id="EKX47046"/>
    </source>
</evidence>
<dbReference type="GeneID" id="17303793"/>
<evidence type="ECO:0000256" key="3">
    <source>
        <dbReference type="ARBA" id="ARBA00022448"/>
    </source>
</evidence>
<feature type="transmembrane region" description="Helical" evidence="9">
    <location>
        <begin position="286"/>
        <end position="306"/>
    </location>
</feature>
<keyword evidence="7" id="KW-0924">Ammonia transport</keyword>
<evidence type="ECO:0000313" key="11">
    <source>
        <dbReference type="EMBL" id="EKX47046.1"/>
    </source>
</evidence>
<dbReference type="EMBL" id="JH992991">
    <property type="protein sequence ID" value="EKX47046.1"/>
    <property type="molecule type" value="Genomic_DNA"/>
</dbReference>
<reference evidence="13" key="2">
    <citation type="submission" date="2012-11" db="EMBL/GenBank/DDBJ databases">
        <authorList>
            <person name="Kuo A."/>
            <person name="Curtis B.A."/>
            <person name="Tanifuji G."/>
            <person name="Burki F."/>
            <person name="Gruber A."/>
            <person name="Irimia M."/>
            <person name="Maruyama S."/>
            <person name="Arias M.C."/>
            <person name="Ball S.G."/>
            <person name="Gile G.H."/>
            <person name="Hirakawa Y."/>
            <person name="Hopkins J.F."/>
            <person name="Rensing S.A."/>
            <person name="Schmutz J."/>
            <person name="Symeonidi A."/>
            <person name="Elias M."/>
            <person name="Eveleigh R.J."/>
            <person name="Herman E.K."/>
            <person name="Klute M.J."/>
            <person name="Nakayama T."/>
            <person name="Obornik M."/>
            <person name="Reyes-Prieto A."/>
            <person name="Armbrust E.V."/>
            <person name="Aves S.J."/>
            <person name="Beiko R.G."/>
            <person name="Coutinho P."/>
            <person name="Dacks J.B."/>
            <person name="Durnford D.G."/>
            <person name="Fast N.M."/>
            <person name="Green B.R."/>
            <person name="Grisdale C."/>
            <person name="Hempe F."/>
            <person name="Henrissat B."/>
            <person name="Hoppner M.P."/>
            <person name="Ishida K.-I."/>
            <person name="Kim E."/>
            <person name="Koreny L."/>
            <person name="Kroth P.G."/>
            <person name="Liu Y."/>
            <person name="Malik S.-B."/>
            <person name="Maier U.G."/>
            <person name="McRose D."/>
            <person name="Mock T."/>
            <person name="Neilson J.A."/>
            <person name="Onodera N.T."/>
            <person name="Poole A.M."/>
            <person name="Pritham E.J."/>
            <person name="Richards T.A."/>
            <person name="Rocap G."/>
            <person name="Roy S.W."/>
            <person name="Sarai C."/>
            <person name="Schaack S."/>
            <person name="Shirato S."/>
            <person name="Slamovits C.H."/>
            <person name="Spencer D.F."/>
            <person name="Suzuki S."/>
            <person name="Worden A.Z."/>
            <person name="Zauner S."/>
            <person name="Barry K."/>
            <person name="Bell C."/>
            <person name="Bharti A.K."/>
            <person name="Crow J.A."/>
            <person name="Grimwood J."/>
            <person name="Kramer R."/>
            <person name="Lindquist E."/>
            <person name="Lucas S."/>
            <person name="Salamov A."/>
            <person name="McFadden G.I."/>
            <person name="Lane C.E."/>
            <person name="Keeling P.J."/>
            <person name="Gray M.W."/>
            <person name="Grigoriev I.V."/>
            <person name="Archibald J.M."/>
        </authorList>
    </citation>
    <scope>NUCLEOTIDE SEQUENCE</scope>
    <source>
        <strain evidence="13">CCMP2712</strain>
    </source>
</reference>
<dbReference type="GO" id="GO:0097272">
    <property type="term" value="P:ammonium homeostasis"/>
    <property type="evidence" value="ECO:0007669"/>
    <property type="project" value="TreeGrafter"/>
</dbReference>
<evidence type="ECO:0000256" key="5">
    <source>
        <dbReference type="ARBA" id="ARBA00022989"/>
    </source>
</evidence>
<sequence length="621" mass="66655">MFVLSSPEAPLHAGASIFCMNIGLVLIEASSLKSSRYERVALRTITSISLAALSCWILGFGFGFGIDRGGFIGSSKFALDGLGGDPSQGTSDEWERWFLFFSVSSICGNISTLGLSERGKIEAISTYMTVLVSVVYPIIVHWCWGTGWLSAWGAYPDADGSARPIFHRSSDSNGLLDVGGAGVVYLVGGCACMVATIFLGGSDLRFVDRTMLYQEDPVKSIAHLLGVLTFWFGSFSFNSGFQPHDSPSFLLNAAAKGMVTTAIAGGAGCLTSIATCSLLKQGNVAYRGLNGTMVALVAISSCAIIVDPWMSLIVGTSSSLLALVTHLLINRLSLCDPCDVIATFAVGGGWGLLCAGIFCTDADVQAAQFPNKNRACASGEQFGVQLVGLLVILTWTSALSWGCCFLVDWMVGMHDEEQLQQLVRFFEDHRHSMTTAHISSEVDVSSEIRKFLQTRGSMVKQGAGEKQETDNGLRLSSDLVYAKFVGNDLSRPTSVQFDRQGSAQKSETGEGARAVDARAVDAELQRGGEEGGEVSKGPAPLPPLPVVSQESRKSLLDEIIQRTNSSSFESYNGPIHNARFFQSPDSKAVSVEHSYMTGEEAGERTQQREQAESEEREEMAE</sequence>
<keyword evidence="3" id="KW-0813">Transport</keyword>
<dbReference type="STRING" id="905079.L1JEX0"/>
<feature type="region of interest" description="Disordered" evidence="8">
    <location>
        <begin position="493"/>
        <end position="547"/>
    </location>
</feature>
<evidence type="ECO:0000256" key="7">
    <source>
        <dbReference type="ARBA" id="ARBA00023177"/>
    </source>
</evidence>
<dbReference type="InterPro" id="IPR029020">
    <property type="entry name" value="Ammonium/urea_transptr"/>
</dbReference>
<reference evidence="11 13" key="1">
    <citation type="journal article" date="2012" name="Nature">
        <title>Algal genomes reveal evolutionary mosaicism and the fate of nucleomorphs.</title>
        <authorList>
            <consortium name="DOE Joint Genome Institute"/>
            <person name="Curtis B.A."/>
            <person name="Tanifuji G."/>
            <person name="Burki F."/>
            <person name="Gruber A."/>
            <person name="Irimia M."/>
            <person name="Maruyama S."/>
            <person name="Arias M.C."/>
            <person name="Ball S.G."/>
            <person name="Gile G.H."/>
            <person name="Hirakawa Y."/>
            <person name="Hopkins J.F."/>
            <person name="Kuo A."/>
            <person name="Rensing S.A."/>
            <person name="Schmutz J."/>
            <person name="Symeonidi A."/>
            <person name="Elias M."/>
            <person name="Eveleigh R.J."/>
            <person name="Herman E.K."/>
            <person name="Klute M.J."/>
            <person name="Nakayama T."/>
            <person name="Obornik M."/>
            <person name="Reyes-Prieto A."/>
            <person name="Armbrust E.V."/>
            <person name="Aves S.J."/>
            <person name="Beiko R.G."/>
            <person name="Coutinho P."/>
            <person name="Dacks J.B."/>
            <person name="Durnford D.G."/>
            <person name="Fast N.M."/>
            <person name="Green B.R."/>
            <person name="Grisdale C.J."/>
            <person name="Hempel F."/>
            <person name="Henrissat B."/>
            <person name="Hoppner M.P."/>
            <person name="Ishida K."/>
            <person name="Kim E."/>
            <person name="Koreny L."/>
            <person name="Kroth P.G."/>
            <person name="Liu Y."/>
            <person name="Malik S.B."/>
            <person name="Maier U.G."/>
            <person name="McRose D."/>
            <person name="Mock T."/>
            <person name="Neilson J.A."/>
            <person name="Onodera N.T."/>
            <person name="Poole A.M."/>
            <person name="Pritham E.J."/>
            <person name="Richards T.A."/>
            <person name="Rocap G."/>
            <person name="Roy S.W."/>
            <person name="Sarai C."/>
            <person name="Schaack S."/>
            <person name="Shirato S."/>
            <person name="Slamovits C.H."/>
            <person name="Spencer D.F."/>
            <person name="Suzuki S."/>
            <person name="Worden A.Z."/>
            <person name="Zauner S."/>
            <person name="Barry K."/>
            <person name="Bell C."/>
            <person name="Bharti A.K."/>
            <person name="Crow J.A."/>
            <person name="Grimwood J."/>
            <person name="Kramer R."/>
            <person name="Lindquist E."/>
            <person name="Lucas S."/>
            <person name="Salamov A."/>
            <person name="McFadden G.I."/>
            <person name="Lane C.E."/>
            <person name="Keeling P.J."/>
            <person name="Gray M.W."/>
            <person name="Grigoriev I.V."/>
            <person name="Archibald J.M."/>
        </authorList>
    </citation>
    <scope>NUCLEOTIDE SEQUENCE</scope>
    <source>
        <strain evidence="11 13">CCMP2712</strain>
    </source>
</reference>
<dbReference type="GO" id="GO:0005886">
    <property type="term" value="C:plasma membrane"/>
    <property type="evidence" value="ECO:0007669"/>
    <property type="project" value="TreeGrafter"/>
</dbReference>
<dbReference type="KEGG" id="gtt:GUITHDRAFT_106960"/>
<evidence type="ECO:0000256" key="1">
    <source>
        <dbReference type="ARBA" id="ARBA00004141"/>
    </source>
</evidence>
<feature type="transmembrane region" description="Helical" evidence="9">
    <location>
        <begin position="312"/>
        <end position="329"/>
    </location>
</feature>
<feature type="transmembrane region" description="Helical" evidence="9">
    <location>
        <begin position="341"/>
        <end position="364"/>
    </location>
</feature>
<dbReference type="PANTHER" id="PTHR11730">
    <property type="entry name" value="AMMONIUM TRANSPORTER"/>
    <property type="match status" value="1"/>
</dbReference>
<dbReference type="HOGENOM" id="CLU_440374_0_0_1"/>
<keyword evidence="5 9" id="KW-1133">Transmembrane helix</keyword>
<evidence type="ECO:0000256" key="8">
    <source>
        <dbReference type="SAM" id="MobiDB-lite"/>
    </source>
</evidence>
<evidence type="ECO:0000259" key="10">
    <source>
        <dbReference type="Pfam" id="PF00909"/>
    </source>
</evidence>
<dbReference type="AlphaFoldDB" id="L1JEX0"/>
<feature type="compositionally biased region" description="Basic and acidic residues" evidence="8">
    <location>
        <begin position="601"/>
        <end position="613"/>
    </location>
</feature>
<feature type="compositionally biased region" description="Basic and acidic residues" evidence="8">
    <location>
        <begin position="507"/>
        <end position="529"/>
    </location>
</feature>
<dbReference type="OrthoDB" id="534912at2759"/>
<organism evidence="11">
    <name type="scientific">Guillardia theta (strain CCMP2712)</name>
    <name type="common">Cryptophyte</name>
    <dbReference type="NCBI Taxonomy" id="905079"/>
    <lineage>
        <taxon>Eukaryota</taxon>
        <taxon>Cryptophyceae</taxon>
        <taxon>Pyrenomonadales</taxon>
        <taxon>Geminigeraceae</taxon>
        <taxon>Guillardia</taxon>
    </lineage>
</organism>
<gene>
    <name evidence="11" type="ORF">GUITHDRAFT_106960</name>
</gene>
<feature type="transmembrane region" description="Helical" evidence="9">
    <location>
        <begin position="44"/>
        <end position="66"/>
    </location>
</feature>
<dbReference type="InterPro" id="IPR024041">
    <property type="entry name" value="NH4_transpt_AmtB-like_dom"/>
</dbReference>
<evidence type="ECO:0000256" key="6">
    <source>
        <dbReference type="ARBA" id="ARBA00023136"/>
    </source>
</evidence>
<comment type="similarity">
    <text evidence="2">Belongs to the ammonia transporter channel (TC 1.A.11.2) family.</text>
</comment>
<dbReference type="Proteomes" id="UP000011087">
    <property type="component" value="Unassembled WGS sequence"/>
</dbReference>
<name>L1JEX0_GUITC</name>
<dbReference type="Pfam" id="PF00909">
    <property type="entry name" value="Ammonium_transp"/>
    <property type="match status" value="1"/>
</dbReference>
<feature type="transmembrane region" description="Helical" evidence="9">
    <location>
        <begin position="384"/>
        <end position="407"/>
    </location>
</feature>
<feature type="transmembrane region" description="Helical" evidence="9">
    <location>
        <begin position="127"/>
        <end position="155"/>
    </location>
</feature>
<feature type="domain" description="Ammonium transporter AmtB-like" evidence="10">
    <location>
        <begin position="13"/>
        <end position="415"/>
    </location>
</feature>
<feature type="transmembrane region" description="Helical" evidence="9">
    <location>
        <begin position="220"/>
        <end position="237"/>
    </location>
</feature>
<protein>
    <submittedName>
        <fullName evidence="11">Ammonium transporter</fullName>
    </submittedName>
</protein>